<dbReference type="RefSeq" id="WP_073395077.1">
    <property type="nucleotide sequence ID" value="NZ_FRBX01000003.1"/>
</dbReference>
<protein>
    <submittedName>
        <fullName evidence="1">Uncharacterized protein</fullName>
    </submittedName>
</protein>
<sequence length="85" mass="9752">MRTKTTLRTAVKFVKNCKSIFSFKKVIYQKNIFPLLHISFSPTASFDAILIENQGNIRSIPSYKNAHFLISDNTGFRLTLKTLRA</sequence>
<reference evidence="1 4" key="1">
    <citation type="submission" date="2016-11" db="EMBL/GenBank/DDBJ databases">
        <title>Whole genomes of Flavobacteriaceae.</title>
        <authorList>
            <person name="Stine C."/>
            <person name="Li C."/>
            <person name="Tadesse D."/>
        </authorList>
    </citation>
    <scope>NUCLEOTIDE SEQUENCE [LARGE SCALE GENOMIC DNA]</scope>
    <source>
        <strain evidence="1 4">ATCC 19366</strain>
    </source>
</reference>
<dbReference type="Proteomes" id="UP000198431">
    <property type="component" value="Unassembled WGS sequence"/>
</dbReference>
<evidence type="ECO:0000313" key="2">
    <source>
        <dbReference type="EMBL" id="SHM34122.1"/>
    </source>
</evidence>
<organism evidence="1 4">
    <name type="scientific">Flavobacterium pectinovorum</name>
    <dbReference type="NCBI Taxonomy" id="29533"/>
    <lineage>
        <taxon>Bacteria</taxon>
        <taxon>Pseudomonadati</taxon>
        <taxon>Bacteroidota</taxon>
        <taxon>Flavobacteriia</taxon>
        <taxon>Flavobacteriales</taxon>
        <taxon>Flavobacteriaceae</taxon>
        <taxon>Flavobacterium</taxon>
    </lineage>
</organism>
<evidence type="ECO:0000313" key="1">
    <source>
        <dbReference type="EMBL" id="OXB02442.1"/>
    </source>
</evidence>
<comment type="caution">
    <text evidence="1">The sequence shown here is derived from an EMBL/GenBank/DDBJ whole genome shotgun (WGS) entry which is preliminary data.</text>
</comment>
<evidence type="ECO:0000313" key="3">
    <source>
        <dbReference type="Proteomes" id="UP000184216"/>
    </source>
</evidence>
<dbReference type="Proteomes" id="UP000184216">
    <property type="component" value="Unassembled WGS sequence"/>
</dbReference>
<proteinExistence type="predicted"/>
<dbReference type="EMBL" id="MUHB01000017">
    <property type="protein sequence ID" value="OXB02442.1"/>
    <property type="molecule type" value="Genomic_DNA"/>
</dbReference>
<dbReference type="AlphaFoldDB" id="A0AB36NXG3"/>
<dbReference type="EMBL" id="FRBX01000003">
    <property type="protein sequence ID" value="SHM34122.1"/>
    <property type="molecule type" value="Genomic_DNA"/>
</dbReference>
<keyword evidence="3" id="KW-1185">Reference proteome</keyword>
<accession>A0AB36NXG3</accession>
<evidence type="ECO:0000313" key="4">
    <source>
        <dbReference type="Proteomes" id="UP000198431"/>
    </source>
</evidence>
<reference evidence="2 3" key="2">
    <citation type="submission" date="2016-11" db="EMBL/GenBank/DDBJ databases">
        <authorList>
            <person name="Varghese N."/>
            <person name="Submissions S."/>
        </authorList>
    </citation>
    <scope>NUCLEOTIDE SEQUENCE [LARGE SCALE GENOMIC DNA]</scope>
    <source>
        <strain evidence="2 3">DSM 6368</strain>
    </source>
</reference>
<gene>
    <name evidence="1" type="ORF">B0A72_17505</name>
    <name evidence="2" type="ORF">SAMN05444387_2248</name>
</gene>
<name>A0AB36NXG3_9FLAO</name>